<sequence>MGHVLKSFAAWFGFTDPQLRATSPSEQDLVDGEPEREFIHDPSASAGLAEVFEFVLPDEEVDESWQEEMTAEEIEALTYIGPELMARLKTPVDPSENITHEQMMKILYPGEIRVLSRGSAKVELEEREEGGFSVKVDDECVGIVHRRSQTKWVARAVEDDHVSTHHNNAIEAAQALVEFARGY</sequence>
<name>A0A6J7E3J4_9ZZZZ</name>
<protein>
    <submittedName>
        <fullName evidence="1">Unannotated protein</fullName>
    </submittedName>
</protein>
<dbReference type="AlphaFoldDB" id="A0A6J7E3J4"/>
<accession>A0A6J7E3J4</accession>
<evidence type="ECO:0000313" key="1">
    <source>
        <dbReference type="EMBL" id="CAB4875640.1"/>
    </source>
</evidence>
<organism evidence="1">
    <name type="scientific">freshwater metagenome</name>
    <dbReference type="NCBI Taxonomy" id="449393"/>
    <lineage>
        <taxon>unclassified sequences</taxon>
        <taxon>metagenomes</taxon>
        <taxon>ecological metagenomes</taxon>
    </lineage>
</organism>
<reference evidence="1" key="1">
    <citation type="submission" date="2020-05" db="EMBL/GenBank/DDBJ databases">
        <authorList>
            <person name="Chiriac C."/>
            <person name="Salcher M."/>
            <person name="Ghai R."/>
            <person name="Kavagutti S V."/>
        </authorList>
    </citation>
    <scope>NUCLEOTIDE SEQUENCE</scope>
</reference>
<gene>
    <name evidence="1" type="ORF">UFOPK3401_01061</name>
</gene>
<proteinExistence type="predicted"/>
<dbReference type="EMBL" id="CAFBLM010000049">
    <property type="protein sequence ID" value="CAB4875640.1"/>
    <property type="molecule type" value="Genomic_DNA"/>
</dbReference>